<organism evidence="3 4">
    <name type="scientific">Paenibacillus sacheonensis</name>
    <dbReference type="NCBI Taxonomy" id="742054"/>
    <lineage>
        <taxon>Bacteria</taxon>
        <taxon>Bacillati</taxon>
        <taxon>Bacillota</taxon>
        <taxon>Bacilli</taxon>
        <taxon>Bacillales</taxon>
        <taxon>Paenibacillaceae</taxon>
        <taxon>Paenibacillus</taxon>
    </lineage>
</organism>
<keyword evidence="4" id="KW-1185">Reference proteome</keyword>
<keyword evidence="2" id="KW-0472">Membrane</keyword>
<evidence type="ECO:0000313" key="4">
    <source>
        <dbReference type="Proteomes" id="UP000558113"/>
    </source>
</evidence>
<dbReference type="OrthoDB" id="2703555at2"/>
<proteinExistence type="predicted"/>
<comment type="caution">
    <text evidence="3">The sequence shown here is derived from an EMBL/GenBank/DDBJ whole genome shotgun (WGS) entry which is preliminary data.</text>
</comment>
<gene>
    <name evidence="3" type="ORF">GT003_21410</name>
</gene>
<keyword evidence="2" id="KW-0812">Transmembrane</keyword>
<evidence type="ECO:0000313" key="3">
    <source>
        <dbReference type="EMBL" id="NBC71561.1"/>
    </source>
</evidence>
<feature type="transmembrane region" description="Helical" evidence="2">
    <location>
        <begin position="21"/>
        <end position="45"/>
    </location>
</feature>
<evidence type="ECO:0000256" key="2">
    <source>
        <dbReference type="SAM" id="Phobius"/>
    </source>
</evidence>
<reference evidence="3 4" key="1">
    <citation type="submission" date="2020-01" db="EMBL/GenBank/DDBJ databases">
        <title>Paenibacillus soybeanensis sp. nov. isolated from the nodules of soybean (Glycine max(L.) Merr).</title>
        <authorList>
            <person name="Wang H."/>
        </authorList>
    </citation>
    <scope>NUCLEOTIDE SEQUENCE [LARGE SCALE GENOMIC DNA]</scope>
    <source>
        <strain evidence="3 4">DSM 23054</strain>
    </source>
</reference>
<name>A0A7X4YS58_9BACL</name>
<dbReference type="RefSeq" id="WP_161701643.1">
    <property type="nucleotide sequence ID" value="NZ_JAAAMU010000012.1"/>
</dbReference>
<evidence type="ECO:0000256" key="1">
    <source>
        <dbReference type="SAM" id="MobiDB-lite"/>
    </source>
</evidence>
<feature type="region of interest" description="Disordered" evidence="1">
    <location>
        <begin position="212"/>
        <end position="234"/>
    </location>
</feature>
<sequence>MSRPGRWIAALAKREDGSFTLEASMVFPVLFLALIALLMLSMYTYQTVVIYHTASKTAERTAFRWDNSARDPVSGIGPTGQYDGLYWRMADNGALKTLFDFGGEGEGGGGGGVSMVIGTDLEESGEERSLPEHKMSSESGRIGTPFEGEVRYYGTIEKRVELKLRQPLSIPLLDSLLGHSEPMTKGSASIVDPVELIRNVDLVRYYAAKFKGGPNGDQRKQAQVILGDRQASKS</sequence>
<protein>
    <submittedName>
        <fullName evidence="3">Pilus assembly protein</fullName>
    </submittedName>
</protein>
<dbReference type="Proteomes" id="UP000558113">
    <property type="component" value="Unassembled WGS sequence"/>
</dbReference>
<accession>A0A7X4YS58</accession>
<dbReference type="AlphaFoldDB" id="A0A7X4YS58"/>
<dbReference type="EMBL" id="JAAAMU010000012">
    <property type="protein sequence ID" value="NBC71561.1"/>
    <property type="molecule type" value="Genomic_DNA"/>
</dbReference>
<keyword evidence="2" id="KW-1133">Transmembrane helix</keyword>